<dbReference type="Proteomes" id="UP000335636">
    <property type="component" value="Unassembled WGS sequence"/>
</dbReference>
<evidence type="ECO:0000313" key="15">
    <source>
        <dbReference type="EMBL" id="VTJ76355.1"/>
    </source>
</evidence>
<reference evidence="15 16" key="1">
    <citation type="submission" date="2019-04" db="EMBL/GenBank/DDBJ databases">
        <authorList>
            <person name="Alioto T."/>
            <person name="Alioto T."/>
        </authorList>
    </citation>
    <scope>NUCLEOTIDE SEQUENCE [LARGE SCALE GENOMIC DNA]</scope>
</reference>
<keyword evidence="5 11" id="KW-0812">Transmembrane</keyword>
<keyword evidence="3" id="KW-0050">Antiport</keyword>
<dbReference type="GO" id="GO:0016020">
    <property type="term" value="C:membrane"/>
    <property type="evidence" value="ECO:0007669"/>
    <property type="project" value="UniProtKB-SubCell"/>
</dbReference>
<evidence type="ECO:0000256" key="5">
    <source>
        <dbReference type="ARBA" id="ARBA00022692"/>
    </source>
</evidence>
<evidence type="ECO:0000259" key="13">
    <source>
        <dbReference type="Pfam" id="PF01699"/>
    </source>
</evidence>
<dbReference type="PANTHER" id="PTHR10846:SF61">
    <property type="entry name" value="SODIUM_POTASSIUM_CALCIUM EXCHANGER 5"/>
    <property type="match status" value="1"/>
</dbReference>
<dbReference type="GO" id="GO:0005262">
    <property type="term" value="F:calcium channel activity"/>
    <property type="evidence" value="ECO:0007669"/>
    <property type="project" value="TreeGrafter"/>
</dbReference>
<dbReference type="Proteomes" id="UP000662637">
    <property type="component" value="Unassembled WGS sequence"/>
</dbReference>
<keyword evidence="16" id="KW-1185">Reference proteome</keyword>
<dbReference type="GO" id="GO:0006874">
    <property type="term" value="P:intracellular calcium ion homeostasis"/>
    <property type="evidence" value="ECO:0007669"/>
    <property type="project" value="TreeGrafter"/>
</dbReference>
<dbReference type="InterPro" id="IPR004481">
    <property type="entry name" value="K/Na/Ca-exchanger"/>
</dbReference>
<organism evidence="15 16">
    <name type="scientific">Marmota monax</name>
    <name type="common">Woodchuck</name>
    <dbReference type="NCBI Taxonomy" id="9995"/>
    <lineage>
        <taxon>Eukaryota</taxon>
        <taxon>Metazoa</taxon>
        <taxon>Chordata</taxon>
        <taxon>Craniata</taxon>
        <taxon>Vertebrata</taxon>
        <taxon>Euteleostomi</taxon>
        <taxon>Mammalia</taxon>
        <taxon>Eutheria</taxon>
        <taxon>Euarchontoglires</taxon>
        <taxon>Glires</taxon>
        <taxon>Rodentia</taxon>
        <taxon>Sciuromorpha</taxon>
        <taxon>Sciuridae</taxon>
        <taxon>Xerinae</taxon>
        <taxon>Marmotini</taxon>
        <taxon>Marmota</taxon>
    </lineage>
</organism>
<comment type="subcellular location">
    <subcellularLocation>
        <location evidence="1">Membrane</location>
        <topology evidence="1">Multi-pass membrane protein</topology>
    </subcellularLocation>
</comment>
<evidence type="ECO:0000256" key="2">
    <source>
        <dbReference type="ARBA" id="ARBA00005364"/>
    </source>
</evidence>
<keyword evidence="4" id="KW-0813">Transport</keyword>
<proteinExistence type="inferred from homology"/>
<evidence type="ECO:0000256" key="6">
    <source>
        <dbReference type="ARBA" id="ARBA00022847"/>
    </source>
</evidence>
<dbReference type="GO" id="GO:0030318">
    <property type="term" value="P:melanocyte differentiation"/>
    <property type="evidence" value="ECO:0007669"/>
    <property type="project" value="TreeGrafter"/>
</dbReference>
<gene>
    <name evidence="14" type="ORF">GHT09_015338</name>
    <name evidence="15" type="ORF">MONAX_5E002065</name>
</gene>
<evidence type="ECO:0000256" key="10">
    <source>
        <dbReference type="ARBA" id="ARBA00033627"/>
    </source>
</evidence>
<accession>A0A5E4C3F5</accession>
<evidence type="ECO:0000256" key="12">
    <source>
        <dbReference type="SAM" id="SignalP"/>
    </source>
</evidence>
<reference evidence="14" key="2">
    <citation type="submission" date="2020-08" db="EMBL/GenBank/DDBJ databases">
        <authorList>
            <person name="Shumante A."/>
            <person name="Zimin A.V."/>
            <person name="Puiu D."/>
            <person name="Salzberg S.L."/>
        </authorList>
    </citation>
    <scope>NUCLEOTIDE SEQUENCE</scope>
    <source>
        <strain evidence="14">WC2-LM</strain>
        <tissue evidence="14">Liver</tissue>
    </source>
</reference>
<keyword evidence="8" id="KW-0406">Ion transport</keyword>
<keyword evidence="6" id="KW-0769">Symport</keyword>
<evidence type="ECO:0000313" key="16">
    <source>
        <dbReference type="Proteomes" id="UP000335636"/>
    </source>
</evidence>
<keyword evidence="4" id="KW-0106">Calcium</keyword>
<comment type="catalytic activity">
    <reaction evidence="10">
        <text>Ca(2+)(out) + K(+)(out) + 4 Na(+)(in) = Ca(2+)(in) + K(+)(in) + 4 Na(+)(out)</text>
        <dbReference type="Rhea" id="RHEA:69967"/>
        <dbReference type="ChEBI" id="CHEBI:29101"/>
        <dbReference type="ChEBI" id="CHEBI:29103"/>
        <dbReference type="ChEBI" id="CHEBI:29108"/>
    </reaction>
</comment>
<evidence type="ECO:0000256" key="1">
    <source>
        <dbReference type="ARBA" id="ARBA00004141"/>
    </source>
</evidence>
<evidence type="ECO:0000256" key="7">
    <source>
        <dbReference type="ARBA" id="ARBA00022989"/>
    </source>
</evidence>
<keyword evidence="7 11" id="KW-1133">Transmembrane helix</keyword>
<dbReference type="EMBL" id="WJEC01004588">
    <property type="protein sequence ID" value="KAF7473969.1"/>
    <property type="molecule type" value="Genomic_DNA"/>
</dbReference>
<keyword evidence="12" id="KW-0732">Signal</keyword>
<dbReference type="Gene3D" id="1.20.1420.30">
    <property type="entry name" value="NCX, central ion-binding region"/>
    <property type="match status" value="1"/>
</dbReference>
<feature type="transmembrane region" description="Helical" evidence="11">
    <location>
        <begin position="69"/>
        <end position="91"/>
    </location>
</feature>
<feature type="transmembrane region" description="Helical" evidence="11">
    <location>
        <begin position="169"/>
        <end position="188"/>
    </location>
</feature>
<keyword evidence="9 11" id="KW-0472">Membrane</keyword>
<feature type="transmembrane region" description="Helical" evidence="11">
    <location>
        <begin position="111"/>
        <end position="132"/>
    </location>
</feature>
<evidence type="ECO:0000313" key="14">
    <source>
        <dbReference type="EMBL" id="KAF7473969.1"/>
    </source>
</evidence>
<dbReference type="Pfam" id="PF01699">
    <property type="entry name" value="Na_Ca_ex"/>
    <property type="match status" value="1"/>
</dbReference>
<name>A0A5E4C3F5_MARMO</name>
<feature type="domain" description="Sodium/calcium exchanger membrane region" evidence="13">
    <location>
        <begin position="101"/>
        <end position="187"/>
    </location>
</feature>
<feature type="signal peptide" evidence="12">
    <location>
        <begin position="1"/>
        <end position="24"/>
    </location>
</feature>
<evidence type="ECO:0000256" key="9">
    <source>
        <dbReference type="ARBA" id="ARBA00023136"/>
    </source>
</evidence>
<dbReference type="GO" id="GO:0015293">
    <property type="term" value="F:symporter activity"/>
    <property type="evidence" value="ECO:0007669"/>
    <property type="project" value="UniProtKB-KW"/>
</dbReference>
<comment type="similarity">
    <text evidence="2">Belongs to the Ca(2+):cation antiporter (CaCA) (TC 2.A.19) family. SLC24A subfamily.</text>
</comment>
<dbReference type="EMBL" id="CABDUW010000884">
    <property type="protein sequence ID" value="VTJ76355.1"/>
    <property type="molecule type" value="Genomic_DNA"/>
</dbReference>
<dbReference type="InterPro" id="IPR004837">
    <property type="entry name" value="NaCa_Exmemb"/>
</dbReference>
<dbReference type="InterPro" id="IPR044880">
    <property type="entry name" value="NCX_ion-bd_dom_sf"/>
</dbReference>
<feature type="transmembrane region" description="Helical" evidence="11">
    <location>
        <begin position="144"/>
        <end position="163"/>
    </location>
</feature>
<evidence type="ECO:0000256" key="3">
    <source>
        <dbReference type="ARBA" id="ARBA00022449"/>
    </source>
</evidence>
<protein>
    <recommendedName>
        <fullName evidence="13">Sodium/calcium exchanger membrane region domain-containing protein</fullName>
    </recommendedName>
</protein>
<keyword evidence="4" id="KW-0109">Calcium transport</keyword>
<dbReference type="GO" id="GO:0008273">
    <property type="term" value="F:calcium, potassium:sodium antiporter activity"/>
    <property type="evidence" value="ECO:0007669"/>
    <property type="project" value="TreeGrafter"/>
</dbReference>
<evidence type="ECO:0000256" key="8">
    <source>
        <dbReference type="ARBA" id="ARBA00023065"/>
    </source>
</evidence>
<feature type="chain" id="PRO_5033852446" description="Sodium/calcium exchanger membrane region domain-containing protein" evidence="12">
    <location>
        <begin position="25"/>
        <end position="275"/>
    </location>
</feature>
<evidence type="ECO:0000256" key="4">
    <source>
        <dbReference type="ARBA" id="ARBA00022568"/>
    </source>
</evidence>
<evidence type="ECO:0000256" key="11">
    <source>
        <dbReference type="SAM" id="Phobius"/>
    </source>
</evidence>
<dbReference type="PANTHER" id="PTHR10846">
    <property type="entry name" value="SODIUM/POTASSIUM/CALCIUM EXCHANGER"/>
    <property type="match status" value="1"/>
</dbReference>
<dbReference type="GO" id="GO:0005802">
    <property type="term" value="C:trans-Golgi network"/>
    <property type="evidence" value="ECO:0007669"/>
    <property type="project" value="TreeGrafter"/>
</dbReference>
<sequence>MQTKGGSTWARRALLLGIIWATAHQPLPGASLPQRLPRATGNSTQCVVSPSSEFPEGFFTKQERADGGIIIYFLIILYMFMAVSIVCDEYFLPSLEIISECVFITKGDIGISTILGSAIYNLLGICAACGLLSNVVSTLSCWPLFRDCAAYAISVAAVFGIIFDNQVYWYEGTLLLLIYGLYVLVLCFDIKISQYIIKKCSRCTCLANALEERSEQQTLMEWEDEGQLFIHQQSRTDSGIFHEDSGYSQLSISLHGLSQVSEGNNYILLTSKSFH</sequence>
<dbReference type="AlphaFoldDB" id="A0A5E4C3F5"/>